<evidence type="ECO:0000313" key="2">
    <source>
        <dbReference type="EMBL" id="RDJ12133.1"/>
    </source>
</evidence>
<protein>
    <recommendedName>
        <fullName evidence="1">YjiS-like domain-containing protein</fullName>
    </recommendedName>
</protein>
<organism evidence="2 3">
    <name type="scientific">Rhizobium grahamii</name>
    <dbReference type="NCBI Taxonomy" id="1120045"/>
    <lineage>
        <taxon>Bacteria</taxon>
        <taxon>Pseudomonadati</taxon>
        <taxon>Pseudomonadota</taxon>
        <taxon>Alphaproteobacteria</taxon>
        <taxon>Hyphomicrobiales</taxon>
        <taxon>Rhizobiaceae</taxon>
        <taxon>Rhizobium/Agrobacterium group</taxon>
        <taxon>Rhizobium</taxon>
    </lineage>
</organism>
<feature type="domain" description="YjiS-like" evidence="1">
    <location>
        <begin position="40"/>
        <end position="75"/>
    </location>
</feature>
<comment type="caution">
    <text evidence="2">The sequence shown here is derived from an EMBL/GenBank/DDBJ whole genome shotgun (WGS) entry which is preliminary data.</text>
</comment>
<dbReference type="Pfam" id="PF06568">
    <property type="entry name" value="YjiS-like"/>
    <property type="match status" value="1"/>
</dbReference>
<proteinExistence type="predicted"/>
<sequence>MSVVPESDTRIASLPSGVQSIQCRVSRELPFARAVLQSAWRWLLHRHEKRQSRRTLLALTDDELLDIGVTREDARKEAGKSFFWD</sequence>
<dbReference type="RefSeq" id="WP_114712796.1">
    <property type="nucleotide sequence ID" value="NZ_KZ857259.1"/>
</dbReference>
<evidence type="ECO:0000259" key="1">
    <source>
        <dbReference type="Pfam" id="PF06568"/>
    </source>
</evidence>
<evidence type="ECO:0000313" key="3">
    <source>
        <dbReference type="Proteomes" id="UP000254939"/>
    </source>
</evidence>
<accession>A0A370KQR8</accession>
<name>A0A370KQR8_9HYPH</name>
<dbReference type="OrthoDB" id="8399238at2"/>
<dbReference type="AlphaFoldDB" id="A0A370KQR8"/>
<dbReference type="InterPro" id="IPR009506">
    <property type="entry name" value="YjiS-like"/>
</dbReference>
<dbReference type="Proteomes" id="UP000254939">
    <property type="component" value="Unassembled WGS sequence"/>
</dbReference>
<dbReference type="EMBL" id="NAAC01000011">
    <property type="protein sequence ID" value="RDJ12133.1"/>
    <property type="molecule type" value="Genomic_DNA"/>
</dbReference>
<gene>
    <name evidence="2" type="ORF">B5K06_10275</name>
</gene>
<reference evidence="2 3" key="1">
    <citation type="submission" date="2017-03" db="EMBL/GenBank/DDBJ databases">
        <title>Genome analysis of Rhizobial strains effectives or ineffectives for nitrogen fixation isolated from bean seeds.</title>
        <authorList>
            <person name="Peralta H."/>
            <person name="Aguilar-Vera A."/>
            <person name="Mora Y."/>
            <person name="Vargas-Lagunas C."/>
            <person name="Girard L."/>
            <person name="Mora J."/>
        </authorList>
    </citation>
    <scope>NUCLEOTIDE SEQUENCE [LARGE SCALE GENOMIC DNA]</scope>
    <source>
        <strain evidence="2 3">CCGM3</strain>
    </source>
</reference>